<dbReference type="RefSeq" id="WP_147914526.1">
    <property type="nucleotide sequence ID" value="NZ_JBHUEJ010000012.1"/>
</dbReference>
<dbReference type="PANTHER" id="PTHR30482">
    <property type="entry name" value="HIGH-AFFINITY BRANCHED-CHAIN AMINO ACID TRANSPORT SYSTEM PERMEASE"/>
    <property type="match status" value="1"/>
</dbReference>
<proteinExistence type="predicted"/>
<dbReference type="InterPro" id="IPR043428">
    <property type="entry name" value="LivM-like"/>
</dbReference>
<sequence length="369" mass="39830">MLSRLFSNDLPRNRLLTVILLAIVIGLALAPFLFPGVKALNVAAKILIFIVLVAAFDLLLGYTGIVSFAHTMFFGIGAYGIAIATTRMGPTWGAIAVGVLGALVLSLLLSLAVGLFSLRVRAIFFAMITLAVAAAFQTLASQLSDWTGGEDGLTFKLPEVLMPSFEPFETEVFGVLIDGKIITYYGLFVVAVVLFLALLRIVNSPFGRVLQAIRENEFRAEAIGYRVVVYRTLSSVISALFATLAGCMLAIWLRYNGPDTSLSFEIMMDVLLIVVIGGMGTMYGALIGSVLFVVAQSYLQDLLRLGSEATAGVPVVSALLSPDRWLLWMGLLFVLSVYYFPTGVVGKLRARTEARNLTRKVSTPAPQTP</sequence>
<accession>A0ABW4KQ00</accession>
<feature type="transmembrane region" description="Helical" evidence="6">
    <location>
        <begin position="91"/>
        <end position="115"/>
    </location>
</feature>
<feature type="transmembrane region" description="Helical" evidence="6">
    <location>
        <begin position="271"/>
        <end position="295"/>
    </location>
</feature>
<dbReference type="CDD" id="cd06581">
    <property type="entry name" value="TM_PBP1_LivM_like"/>
    <property type="match status" value="1"/>
</dbReference>
<evidence type="ECO:0000256" key="2">
    <source>
        <dbReference type="ARBA" id="ARBA00022475"/>
    </source>
</evidence>
<dbReference type="InterPro" id="IPR001851">
    <property type="entry name" value="ABC_transp_permease"/>
</dbReference>
<dbReference type="PANTHER" id="PTHR30482:SF17">
    <property type="entry name" value="ABC TRANSPORTER ATP-BINDING PROTEIN"/>
    <property type="match status" value="1"/>
</dbReference>
<feature type="transmembrane region" description="Helical" evidence="6">
    <location>
        <begin position="223"/>
        <end position="251"/>
    </location>
</feature>
<keyword evidence="3 6" id="KW-0812">Transmembrane</keyword>
<feature type="transmembrane region" description="Helical" evidence="6">
    <location>
        <begin position="15"/>
        <end position="34"/>
    </location>
</feature>
<evidence type="ECO:0000256" key="4">
    <source>
        <dbReference type="ARBA" id="ARBA00022989"/>
    </source>
</evidence>
<keyword evidence="4 6" id="KW-1133">Transmembrane helix</keyword>
<comment type="caution">
    <text evidence="7">The sequence shown here is derived from an EMBL/GenBank/DDBJ whole genome shotgun (WGS) entry which is preliminary data.</text>
</comment>
<dbReference type="EMBL" id="JBHUEJ010000012">
    <property type="protein sequence ID" value="MFD1709957.1"/>
    <property type="molecule type" value="Genomic_DNA"/>
</dbReference>
<name>A0ABW4KQ00_9BURK</name>
<feature type="transmembrane region" description="Helical" evidence="6">
    <location>
        <begin position="122"/>
        <end position="140"/>
    </location>
</feature>
<evidence type="ECO:0000256" key="1">
    <source>
        <dbReference type="ARBA" id="ARBA00004651"/>
    </source>
</evidence>
<feature type="transmembrane region" description="Helical" evidence="6">
    <location>
        <begin position="46"/>
        <end position="79"/>
    </location>
</feature>
<organism evidence="7 8">
    <name type="scientific">Ottowia flava</name>
    <dbReference type="NCBI Taxonomy" id="2675430"/>
    <lineage>
        <taxon>Bacteria</taxon>
        <taxon>Pseudomonadati</taxon>
        <taxon>Pseudomonadota</taxon>
        <taxon>Betaproteobacteria</taxon>
        <taxon>Burkholderiales</taxon>
        <taxon>Comamonadaceae</taxon>
        <taxon>Ottowia</taxon>
    </lineage>
</organism>
<feature type="transmembrane region" description="Helical" evidence="6">
    <location>
        <begin position="182"/>
        <end position="202"/>
    </location>
</feature>
<protein>
    <submittedName>
        <fullName evidence="7">Branched-chain amino acid ABC transporter permease</fullName>
    </submittedName>
</protein>
<keyword evidence="2" id="KW-1003">Cell membrane</keyword>
<evidence type="ECO:0000313" key="8">
    <source>
        <dbReference type="Proteomes" id="UP001597304"/>
    </source>
</evidence>
<dbReference type="Proteomes" id="UP001597304">
    <property type="component" value="Unassembled WGS sequence"/>
</dbReference>
<reference evidence="8" key="1">
    <citation type="journal article" date="2019" name="Int. J. Syst. Evol. Microbiol.">
        <title>The Global Catalogue of Microorganisms (GCM) 10K type strain sequencing project: providing services to taxonomists for standard genome sequencing and annotation.</title>
        <authorList>
            <consortium name="The Broad Institute Genomics Platform"/>
            <consortium name="The Broad Institute Genome Sequencing Center for Infectious Disease"/>
            <person name="Wu L."/>
            <person name="Ma J."/>
        </authorList>
    </citation>
    <scope>NUCLEOTIDE SEQUENCE [LARGE SCALE GENOMIC DNA]</scope>
    <source>
        <strain evidence="8">LMG 29247</strain>
    </source>
</reference>
<comment type="subcellular location">
    <subcellularLocation>
        <location evidence="1">Cell membrane</location>
        <topology evidence="1">Multi-pass membrane protein</topology>
    </subcellularLocation>
</comment>
<dbReference type="Pfam" id="PF02653">
    <property type="entry name" value="BPD_transp_2"/>
    <property type="match status" value="1"/>
</dbReference>
<feature type="transmembrane region" description="Helical" evidence="6">
    <location>
        <begin position="326"/>
        <end position="346"/>
    </location>
</feature>
<keyword evidence="8" id="KW-1185">Reference proteome</keyword>
<keyword evidence="5 6" id="KW-0472">Membrane</keyword>
<gene>
    <name evidence="7" type="ORF">ACFSF0_05030</name>
</gene>
<feature type="transmembrane region" description="Helical" evidence="6">
    <location>
        <begin position="302"/>
        <end position="320"/>
    </location>
</feature>
<evidence type="ECO:0000313" key="7">
    <source>
        <dbReference type="EMBL" id="MFD1709957.1"/>
    </source>
</evidence>
<evidence type="ECO:0000256" key="5">
    <source>
        <dbReference type="ARBA" id="ARBA00023136"/>
    </source>
</evidence>
<evidence type="ECO:0000256" key="6">
    <source>
        <dbReference type="SAM" id="Phobius"/>
    </source>
</evidence>
<evidence type="ECO:0000256" key="3">
    <source>
        <dbReference type="ARBA" id="ARBA00022692"/>
    </source>
</evidence>